<evidence type="ECO:0000313" key="8">
    <source>
        <dbReference type="Proteomes" id="UP000012073"/>
    </source>
</evidence>
<dbReference type="Pfam" id="PF00389">
    <property type="entry name" value="2-Hacid_dh"/>
    <property type="match status" value="1"/>
</dbReference>
<evidence type="ECO:0000313" key="7">
    <source>
        <dbReference type="EMBL" id="CDF35042.1"/>
    </source>
</evidence>
<dbReference type="InterPro" id="IPR029753">
    <property type="entry name" value="D-isomer_DH_CS"/>
</dbReference>
<dbReference type="STRING" id="2769.R7Q948"/>
<dbReference type="SUPFAM" id="SSF52283">
    <property type="entry name" value="Formate/glycerate dehydrogenase catalytic domain-like"/>
    <property type="match status" value="1"/>
</dbReference>
<dbReference type="InterPro" id="IPR058205">
    <property type="entry name" value="D-LDH-like"/>
</dbReference>
<gene>
    <name evidence="7" type="ORF">CHC_T00003490001</name>
</gene>
<evidence type="ECO:0000256" key="2">
    <source>
        <dbReference type="ARBA" id="ARBA00023002"/>
    </source>
</evidence>
<dbReference type="InterPro" id="IPR036291">
    <property type="entry name" value="NAD(P)-bd_dom_sf"/>
</dbReference>
<keyword evidence="2 4" id="KW-0560">Oxidoreductase</keyword>
<dbReference type="OMA" id="CHSAGYD"/>
<evidence type="ECO:0000259" key="5">
    <source>
        <dbReference type="Pfam" id="PF00389"/>
    </source>
</evidence>
<proteinExistence type="inferred from homology"/>
<keyword evidence="3" id="KW-0520">NAD</keyword>
<dbReference type="InterPro" id="IPR006140">
    <property type="entry name" value="D-isomer_DH_NAD-bd"/>
</dbReference>
<organism evidence="7 8">
    <name type="scientific">Chondrus crispus</name>
    <name type="common">Carrageen Irish moss</name>
    <name type="synonym">Polymorpha crispa</name>
    <dbReference type="NCBI Taxonomy" id="2769"/>
    <lineage>
        <taxon>Eukaryota</taxon>
        <taxon>Rhodophyta</taxon>
        <taxon>Florideophyceae</taxon>
        <taxon>Rhodymeniophycidae</taxon>
        <taxon>Gigartinales</taxon>
        <taxon>Gigartinaceae</taxon>
        <taxon>Chondrus</taxon>
    </lineage>
</organism>
<dbReference type="KEGG" id="ccp:CHC_T00003490001"/>
<dbReference type="PhylomeDB" id="R7Q948"/>
<dbReference type="PANTHER" id="PTHR43026">
    <property type="entry name" value="2-HYDROXYACID DEHYDROGENASE HOMOLOG 1-RELATED"/>
    <property type="match status" value="1"/>
</dbReference>
<dbReference type="RefSeq" id="XP_005714861.1">
    <property type="nucleotide sequence ID" value="XM_005714804.1"/>
</dbReference>
<comment type="similarity">
    <text evidence="1 4">Belongs to the D-isomer specific 2-hydroxyacid dehydrogenase family.</text>
</comment>
<dbReference type="PROSITE" id="PS00670">
    <property type="entry name" value="D_2_HYDROXYACID_DH_2"/>
    <property type="match status" value="1"/>
</dbReference>
<keyword evidence="8" id="KW-1185">Reference proteome</keyword>
<dbReference type="EMBL" id="HG001715">
    <property type="protein sequence ID" value="CDF35042.1"/>
    <property type="molecule type" value="Genomic_DNA"/>
</dbReference>
<accession>R7Q948</accession>
<protein>
    <recommendedName>
        <fullName evidence="9">D-lactate dehydrogenase</fullName>
    </recommendedName>
</protein>
<dbReference type="PANTHER" id="PTHR43026:SF1">
    <property type="entry name" value="2-HYDROXYACID DEHYDROGENASE HOMOLOG 1-RELATED"/>
    <property type="match status" value="1"/>
</dbReference>
<evidence type="ECO:0000259" key="6">
    <source>
        <dbReference type="Pfam" id="PF02826"/>
    </source>
</evidence>
<dbReference type="GO" id="GO:0051287">
    <property type="term" value="F:NAD binding"/>
    <property type="evidence" value="ECO:0007669"/>
    <property type="project" value="InterPro"/>
</dbReference>
<dbReference type="InterPro" id="IPR006139">
    <property type="entry name" value="D-isomer_2_OHA_DH_cat_dom"/>
</dbReference>
<dbReference type="OrthoDB" id="298012at2759"/>
<dbReference type="SUPFAM" id="SSF51735">
    <property type="entry name" value="NAD(P)-binding Rossmann-fold domains"/>
    <property type="match status" value="1"/>
</dbReference>
<dbReference type="Pfam" id="PF02826">
    <property type="entry name" value="2-Hacid_dh_C"/>
    <property type="match status" value="1"/>
</dbReference>
<feature type="domain" description="D-isomer specific 2-hydroxyacid dehydrogenase NAD-binding" evidence="6">
    <location>
        <begin position="128"/>
        <end position="313"/>
    </location>
</feature>
<sequence>MADSFNAAGQSQRLRVIMFGARQYEVAAFRNEMKLSPETQLLDIVFVSAPLDKSTATLAAGAKAVSLFANDYADAAILQILHASGVELITLRYAGVPAVDRNKVASLKMRLAPAPAHAPTSIAEYTVLLILSLNRKLHLAYNRVREGNMTMHGLVGFDMKGKVVGLIGTGKVGTTVARILSGFGCNVIAFDMIESPDIKHMGIKYVSINTLLATSDIISLHAPLVSGTRHMIGAQSIPLCKRGVLLINTSRGALLDVKAVIPALQAGQVGGLALDSFEGEADLFFQDHTGVQTNPDFQLLRSMPNVLITGHQAALTTNALASVAKATLRTLVQFARGEALDYEIATT</sequence>
<dbReference type="Gramene" id="CDF35042">
    <property type="protein sequence ID" value="CDF35042"/>
    <property type="gene ID" value="CHC_T00003490001"/>
</dbReference>
<dbReference type="Proteomes" id="UP000012073">
    <property type="component" value="Unassembled WGS sequence"/>
</dbReference>
<evidence type="ECO:0000256" key="3">
    <source>
        <dbReference type="ARBA" id="ARBA00023027"/>
    </source>
</evidence>
<dbReference type="GeneID" id="17322576"/>
<dbReference type="GO" id="GO:0016616">
    <property type="term" value="F:oxidoreductase activity, acting on the CH-OH group of donors, NAD or NADP as acceptor"/>
    <property type="evidence" value="ECO:0007669"/>
    <property type="project" value="InterPro"/>
</dbReference>
<feature type="domain" description="D-isomer specific 2-hydroxyacid dehydrogenase catalytic" evidence="5">
    <location>
        <begin position="19"/>
        <end position="342"/>
    </location>
</feature>
<evidence type="ECO:0000256" key="1">
    <source>
        <dbReference type="ARBA" id="ARBA00005854"/>
    </source>
</evidence>
<dbReference type="PROSITE" id="PS00671">
    <property type="entry name" value="D_2_HYDROXYACID_DH_3"/>
    <property type="match status" value="1"/>
</dbReference>
<name>R7Q948_CHOCR</name>
<evidence type="ECO:0000256" key="4">
    <source>
        <dbReference type="RuleBase" id="RU003719"/>
    </source>
</evidence>
<evidence type="ECO:0008006" key="9">
    <source>
        <dbReference type="Google" id="ProtNLM"/>
    </source>
</evidence>
<dbReference type="Gene3D" id="3.40.50.720">
    <property type="entry name" value="NAD(P)-binding Rossmann-like Domain"/>
    <property type="match status" value="2"/>
</dbReference>
<reference evidence="8" key="1">
    <citation type="journal article" date="2013" name="Proc. Natl. Acad. Sci. U.S.A.">
        <title>Genome structure and metabolic features in the red seaweed Chondrus crispus shed light on evolution of the Archaeplastida.</title>
        <authorList>
            <person name="Collen J."/>
            <person name="Porcel B."/>
            <person name="Carre W."/>
            <person name="Ball S.G."/>
            <person name="Chaparro C."/>
            <person name="Tonon T."/>
            <person name="Barbeyron T."/>
            <person name="Michel G."/>
            <person name="Noel B."/>
            <person name="Valentin K."/>
            <person name="Elias M."/>
            <person name="Artiguenave F."/>
            <person name="Arun A."/>
            <person name="Aury J.M."/>
            <person name="Barbosa-Neto J.F."/>
            <person name="Bothwell J.H."/>
            <person name="Bouget F.Y."/>
            <person name="Brillet L."/>
            <person name="Cabello-Hurtado F."/>
            <person name="Capella-Gutierrez S."/>
            <person name="Charrier B."/>
            <person name="Cladiere L."/>
            <person name="Cock J.M."/>
            <person name="Coelho S.M."/>
            <person name="Colleoni C."/>
            <person name="Czjzek M."/>
            <person name="Da Silva C."/>
            <person name="Delage L."/>
            <person name="Denoeud F."/>
            <person name="Deschamps P."/>
            <person name="Dittami S.M."/>
            <person name="Gabaldon T."/>
            <person name="Gachon C.M."/>
            <person name="Groisillier A."/>
            <person name="Herve C."/>
            <person name="Jabbari K."/>
            <person name="Katinka M."/>
            <person name="Kloareg B."/>
            <person name="Kowalczyk N."/>
            <person name="Labadie K."/>
            <person name="Leblanc C."/>
            <person name="Lopez P.J."/>
            <person name="McLachlan D.H."/>
            <person name="Meslet-Cladiere L."/>
            <person name="Moustafa A."/>
            <person name="Nehr Z."/>
            <person name="Nyvall Collen P."/>
            <person name="Panaud O."/>
            <person name="Partensky F."/>
            <person name="Poulain J."/>
            <person name="Rensing S.A."/>
            <person name="Rousvoal S."/>
            <person name="Samson G."/>
            <person name="Symeonidi A."/>
            <person name="Weissenbach J."/>
            <person name="Zambounis A."/>
            <person name="Wincker P."/>
            <person name="Boyen C."/>
        </authorList>
    </citation>
    <scope>NUCLEOTIDE SEQUENCE [LARGE SCALE GENOMIC DNA]</scope>
    <source>
        <strain evidence="8">cv. Stackhouse</strain>
    </source>
</reference>
<dbReference type="AlphaFoldDB" id="R7Q948"/>